<evidence type="ECO:0000313" key="3">
    <source>
        <dbReference type="EMBL" id="SYW80405.1"/>
    </source>
</evidence>
<dbReference type="GO" id="GO:0016301">
    <property type="term" value="F:kinase activity"/>
    <property type="evidence" value="ECO:0007669"/>
    <property type="project" value="UniProtKB-KW"/>
</dbReference>
<dbReference type="PROSITE" id="PS50146">
    <property type="entry name" value="DAGK"/>
    <property type="match status" value="1"/>
</dbReference>
<feature type="domain" description="DAGKc" evidence="2">
    <location>
        <begin position="174"/>
        <end position="315"/>
    </location>
</feature>
<proteinExistence type="predicted"/>
<keyword evidence="4" id="KW-1185">Reference proteome</keyword>
<gene>
    <name evidence="3" type="ORF">UBRO2_03673</name>
</gene>
<dbReference type="InterPro" id="IPR001206">
    <property type="entry name" value="Diacylglycerol_kinase_cat_dom"/>
</dbReference>
<dbReference type="Pfam" id="PF00106">
    <property type="entry name" value="adh_short"/>
    <property type="match status" value="1"/>
</dbReference>
<dbReference type="Proteomes" id="UP000658997">
    <property type="component" value="Unassembled WGS sequence"/>
</dbReference>
<dbReference type="Gene3D" id="2.60.200.40">
    <property type="match status" value="1"/>
</dbReference>
<protein>
    <submittedName>
        <fullName evidence="3">Related to LCB5 - sphingolipid long chain base kinase</fullName>
    </submittedName>
</protein>
<dbReference type="PRINTS" id="PR00081">
    <property type="entry name" value="GDHRDH"/>
</dbReference>
<dbReference type="InterPro" id="IPR016064">
    <property type="entry name" value="NAD/diacylglycerol_kinase_sf"/>
</dbReference>
<comment type="caution">
    <text evidence="3">The sequence shown here is derived from an EMBL/GenBank/DDBJ whole genome shotgun (WGS) entry which is preliminary data.</text>
</comment>
<keyword evidence="3" id="KW-0808">Transferase</keyword>
<dbReference type="Pfam" id="PF00781">
    <property type="entry name" value="DAGK_cat"/>
    <property type="match status" value="1"/>
</dbReference>
<evidence type="ECO:0000256" key="1">
    <source>
        <dbReference type="SAM" id="MobiDB-lite"/>
    </source>
</evidence>
<dbReference type="SUPFAM" id="SSF111331">
    <property type="entry name" value="NAD kinase/diacylglycerol kinase-like"/>
    <property type="match status" value="1"/>
</dbReference>
<dbReference type="EMBL" id="ULHB01000072">
    <property type="protein sequence ID" value="SYW80405.1"/>
    <property type="molecule type" value="Genomic_DNA"/>
</dbReference>
<sequence length="917" mass="97718">MAIGASTSNASAVIEVSIDGKPASIGHDHEFLYVVRGHHKHAEAQTSKAYVRVPLALVLNASFVSDSDGGSLLVRLLSPPLQAQNSDAPGPFSFFKKTKAPPTCMESLSQHAYTAMTPSARAERLREQLEGSCSSLRLVKIEARVVATEHGADVEASTQAWVDTVMRAAYQHVKPYRRVKILINPVGGPGKGRQLFESRARPILEAAGCKLDVTITSHRMHGVEMARDLKVQDYDAVGIVSGDGLLHEMLNGFATRNDADKALALPLVPIPAGSGNAMSINLLGVQQGLSLALACLNVIKGRAMKLDLLRVTQPASAFPPGLPVPGRLASDTLGKRAEAQARRDATLIGSNGGSARGSEDVARIIDAPSWPYVQYYSFLSQAIGIVADLDLGTEHLRALGDTRFVIGYATSVLRNARCEVDIDIKLGSRGSKNRAEMRQRVIDFNKGSQSHSEVDRGSSNTGEGEADAASTMAQLVHGDVTEALTADGNPPPPFDLHDPSWPHTFLQRSCARQAAAALDPSQGDSQASTSGWVRIHEPIASLYAGKLPFVSRDLMQFPFALPNDGTIDVAMILHAGGRVAKVPENGYAETGQLVYQKAMSYLKVEAIRVTPKLKEGDKKLKNGGLISIDGEKVPYAAFQVEVAQDNAAKMSLAATAKQIVVVAGAGPGLGCAVAHKFAEQGHPVAILSRSKGRLETLASQINSLNRGRAVAYAVDVQDEASVHQSIDSIQTHFSSGKEGAEHQGAFIHTGVFNPGGGFAIAPFLETKPAQLEEAFKTQMYGGFVFSQAILKAITSNTAAQSADPKAALGNIMLTGATASLKGSAKFSAFAAAKFGLRALGQSLAREWGPKGVHVSHFIIDGIIITDRTDAMLGKDYPEGSRMKPDDIAQVYLDTARQPRSVWGFEVDLRPSLEKWSS</sequence>
<dbReference type="Gene3D" id="3.40.50.10330">
    <property type="entry name" value="Probable inorganic polyphosphate/atp-NAD kinase, domain 1"/>
    <property type="match status" value="1"/>
</dbReference>
<feature type="region of interest" description="Disordered" evidence="1">
    <location>
        <begin position="442"/>
        <end position="469"/>
    </location>
</feature>
<name>A0A8H8TRK8_9BASI</name>
<accession>A0A8H8TRK8</accession>
<evidence type="ECO:0000313" key="4">
    <source>
        <dbReference type="Proteomes" id="UP000658997"/>
    </source>
</evidence>
<feature type="compositionally biased region" description="Polar residues" evidence="1">
    <location>
        <begin position="446"/>
        <end position="462"/>
    </location>
</feature>
<dbReference type="InterPro" id="IPR017438">
    <property type="entry name" value="ATP-NAD_kinase_N"/>
</dbReference>
<evidence type="ECO:0000259" key="2">
    <source>
        <dbReference type="PROSITE" id="PS50146"/>
    </source>
</evidence>
<dbReference type="AlphaFoldDB" id="A0A8H8TRK8"/>
<reference evidence="3" key="1">
    <citation type="submission" date="2018-08" db="EMBL/GenBank/DDBJ databases">
        <authorList>
            <person name="Guldener U."/>
        </authorList>
    </citation>
    <scope>NUCLEOTIDE SEQUENCE</scope>
    <source>
        <strain evidence="3">UB2</strain>
    </source>
</reference>
<dbReference type="Gene3D" id="3.40.50.720">
    <property type="entry name" value="NAD(P)-binding Rossmann-like Domain"/>
    <property type="match status" value="1"/>
</dbReference>
<dbReference type="SMART" id="SM00046">
    <property type="entry name" value="DAGKc"/>
    <property type="match status" value="1"/>
</dbReference>
<organism evidence="3 4">
    <name type="scientific">Ustilago bromivora</name>
    <dbReference type="NCBI Taxonomy" id="307758"/>
    <lineage>
        <taxon>Eukaryota</taxon>
        <taxon>Fungi</taxon>
        <taxon>Dikarya</taxon>
        <taxon>Basidiomycota</taxon>
        <taxon>Ustilaginomycotina</taxon>
        <taxon>Ustilaginomycetes</taxon>
        <taxon>Ustilaginales</taxon>
        <taxon>Ustilaginaceae</taxon>
        <taxon>Ustilago</taxon>
    </lineage>
</organism>
<keyword evidence="3" id="KW-0418">Kinase</keyword>
<dbReference type="InterPro" id="IPR036291">
    <property type="entry name" value="NAD(P)-bd_dom_sf"/>
</dbReference>
<dbReference type="InterPro" id="IPR002347">
    <property type="entry name" value="SDR_fam"/>
</dbReference>
<dbReference type="PANTHER" id="PTHR43431:SF7">
    <property type="entry name" value="OXIDOREDUCTASE, SHORT CHAIN DEHYDROGENASE_REDUCTASE FAMILY (AFU_ORTHOLOGUE AFUA_5G14000)"/>
    <property type="match status" value="1"/>
</dbReference>
<dbReference type="SUPFAM" id="SSF51735">
    <property type="entry name" value="NAD(P)-binding Rossmann-fold domains"/>
    <property type="match status" value="1"/>
</dbReference>
<dbReference type="PANTHER" id="PTHR43431">
    <property type="entry name" value="OXIDOREDUCTASE, SHORT CHAIN DEHYDROGENASE/REDUCTASE FAMILY (AFU_ORTHOLOGUE AFUA_5G14000)"/>
    <property type="match status" value="1"/>
</dbReference>